<gene>
    <name evidence="2" type="ORF">F8237_17760</name>
</gene>
<name>A0A5P6P847_9BRAD</name>
<reference evidence="3" key="1">
    <citation type="submission" date="2019-10" db="EMBL/GenBank/DDBJ databases">
        <title>Complete Genome Sequence of Bradyrhizobium betae type strain PL7HG1T.</title>
        <authorList>
            <person name="Bromfield E.S.P."/>
            <person name="Cloutier S."/>
        </authorList>
    </citation>
    <scope>NUCLEOTIDE SEQUENCE [LARGE SCALE GENOMIC DNA]</scope>
    <source>
        <strain evidence="3">PL7HG1</strain>
    </source>
</reference>
<protein>
    <submittedName>
        <fullName evidence="2">Uncharacterized protein</fullName>
    </submittedName>
</protein>
<feature type="compositionally biased region" description="Polar residues" evidence="1">
    <location>
        <begin position="12"/>
        <end position="21"/>
    </location>
</feature>
<sequence length="64" mass="7367">MIYLKGHAGSWPSISPMSAKSAQDERPSEDARKPQQSRVDESRRVIEGYANDLREIIKQLRRLN</sequence>
<dbReference type="AlphaFoldDB" id="A0A5P6P847"/>
<proteinExistence type="predicted"/>
<feature type="region of interest" description="Disordered" evidence="1">
    <location>
        <begin position="1"/>
        <end position="44"/>
    </location>
</feature>
<evidence type="ECO:0000256" key="1">
    <source>
        <dbReference type="SAM" id="MobiDB-lite"/>
    </source>
</evidence>
<feature type="compositionally biased region" description="Basic and acidic residues" evidence="1">
    <location>
        <begin position="22"/>
        <end position="44"/>
    </location>
</feature>
<organism evidence="2 3">
    <name type="scientific">Bradyrhizobium betae</name>
    <dbReference type="NCBI Taxonomy" id="244734"/>
    <lineage>
        <taxon>Bacteria</taxon>
        <taxon>Pseudomonadati</taxon>
        <taxon>Pseudomonadota</taxon>
        <taxon>Alphaproteobacteria</taxon>
        <taxon>Hyphomicrobiales</taxon>
        <taxon>Nitrobacteraceae</taxon>
        <taxon>Bradyrhizobium</taxon>
    </lineage>
</organism>
<dbReference type="EMBL" id="CP044543">
    <property type="protein sequence ID" value="QFI74084.1"/>
    <property type="molecule type" value="Genomic_DNA"/>
</dbReference>
<evidence type="ECO:0000313" key="3">
    <source>
        <dbReference type="Proteomes" id="UP000325641"/>
    </source>
</evidence>
<dbReference type="KEGG" id="bbet:F8237_17760"/>
<dbReference type="Proteomes" id="UP000325641">
    <property type="component" value="Chromosome"/>
</dbReference>
<accession>A0A5P6P847</accession>
<evidence type="ECO:0000313" key="2">
    <source>
        <dbReference type="EMBL" id="QFI74084.1"/>
    </source>
</evidence>